<protein>
    <submittedName>
        <fullName evidence="8">JAB domain-containing protein</fullName>
    </submittedName>
</protein>
<keyword evidence="5" id="KW-0862">Zinc</keyword>
<dbReference type="Pfam" id="PF04002">
    <property type="entry name" value="RadC"/>
    <property type="match status" value="1"/>
</dbReference>
<reference evidence="8 9" key="1">
    <citation type="journal article" date="2021" name="ISME Commun">
        <title>Automated analysis of genomic sequences facilitates high-throughput and comprehensive description of bacteria.</title>
        <authorList>
            <person name="Hitch T.C.A."/>
        </authorList>
    </citation>
    <scope>NUCLEOTIDE SEQUENCE [LARGE SCALE GENOMIC DNA]</scope>
    <source>
        <strain evidence="8 9">Sanger_03</strain>
    </source>
</reference>
<keyword evidence="4" id="KW-0378">Hydrolase</keyword>
<dbReference type="InterPro" id="IPR020891">
    <property type="entry name" value="UPF0758_CS"/>
</dbReference>
<dbReference type="PANTHER" id="PTHR30471">
    <property type="entry name" value="DNA REPAIR PROTEIN RADC"/>
    <property type="match status" value="1"/>
</dbReference>
<dbReference type="EMBL" id="JAOQJU010000001">
    <property type="protein sequence ID" value="MCU6685056.1"/>
    <property type="molecule type" value="Genomic_DNA"/>
</dbReference>
<keyword evidence="9" id="KW-1185">Reference proteome</keyword>
<evidence type="ECO:0000313" key="9">
    <source>
        <dbReference type="Proteomes" id="UP001652431"/>
    </source>
</evidence>
<evidence type="ECO:0000256" key="2">
    <source>
        <dbReference type="ARBA" id="ARBA00022670"/>
    </source>
</evidence>
<dbReference type="PROSITE" id="PS01302">
    <property type="entry name" value="UPF0758"/>
    <property type="match status" value="1"/>
</dbReference>
<feature type="domain" description="MPN" evidence="7">
    <location>
        <begin position="30"/>
        <end position="152"/>
    </location>
</feature>
<dbReference type="PROSITE" id="PS50249">
    <property type="entry name" value="MPN"/>
    <property type="match status" value="1"/>
</dbReference>
<evidence type="ECO:0000256" key="1">
    <source>
        <dbReference type="ARBA" id="ARBA00010243"/>
    </source>
</evidence>
<accession>A0ABT2RIA5</accession>
<keyword evidence="2" id="KW-0645">Protease</keyword>
<dbReference type="PANTHER" id="PTHR30471:SF3">
    <property type="entry name" value="UPF0758 PROTEIN YEES-RELATED"/>
    <property type="match status" value="1"/>
</dbReference>
<evidence type="ECO:0000256" key="6">
    <source>
        <dbReference type="ARBA" id="ARBA00023049"/>
    </source>
</evidence>
<evidence type="ECO:0000256" key="4">
    <source>
        <dbReference type="ARBA" id="ARBA00022801"/>
    </source>
</evidence>
<comment type="caution">
    <text evidence="8">The sequence shown here is derived from an EMBL/GenBank/DDBJ whole genome shotgun (WGS) entry which is preliminary data.</text>
</comment>
<name>A0ABT2RIA5_9FIRM</name>
<gene>
    <name evidence="8" type="ORF">OCV99_00555</name>
</gene>
<evidence type="ECO:0000256" key="3">
    <source>
        <dbReference type="ARBA" id="ARBA00022723"/>
    </source>
</evidence>
<keyword evidence="6" id="KW-0482">Metalloprotease</keyword>
<evidence type="ECO:0000259" key="7">
    <source>
        <dbReference type="PROSITE" id="PS50249"/>
    </source>
</evidence>
<dbReference type="NCBIfam" id="TIGR00608">
    <property type="entry name" value="radc"/>
    <property type="match status" value="1"/>
</dbReference>
<organism evidence="8 9">
    <name type="scientific">Dorea acetigenes</name>
    <dbReference type="NCBI Taxonomy" id="2981787"/>
    <lineage>
        <taxon>Bacteria</taxon>
        <taxon>Bacillati</taxon>
        <taxon>Bacillota</taxon>
        <taxon>Clostridia</taxon>
        <taxon>Lachnospirales</taxon>
        <taxon>Lachnospiraceae</taxon>
        <taxon>Dorea</taxon>
    </lineage>
</organism>
<sequence>MERKNMEKTHKIDVVSIRLVEEPPLYSSKELKNPCDVAELFQDFLKDCDREMFCILNLRTKGQVINLNVVGVGTLNSVLIHPREVFKSAILSNASNIILAHNHPSGNPEPSRQDMDMTKRLAEAGRLLGIEVLDHVIVSDDRYFSFREEKLLPEYFQMDGIAAEQSFPYAKSEREKVR</sequence>
<dbReference type="CDD" id="cd08071">
    <property type="entry name" value="MPN_DUF2466"/>
    <property type="match status" value="1"/>
</dbReference>
<dbReference type="InterPro" id="IPR001405">
    <property type="entry name" value="UPF0758"/>
</dbReference>
<proteinExistence type="inferred from homology"/>
<evidence type="ECO:0000256" key="5">
    <source>
        <dbReference type="ARBA" id="ARBA00022833"/>
    </source>
</evidence>
<comment type="similarity">
    <text evidence="1">Belongs to the UPF0758 family.</text>
</comment>
<dbReference type="InterPro" id="IPR037518">
    <property type="entry name" value="MPN"/>
</dbReference>
<keyword evidence="3" id="KW-0479">Metal-binding</keyword>
<dbReference type="RefSeq" id="WP_262574437.1">
    <property type="nucleotide sequence ID" value="NZ_JAOQJU010000001.1"/>
</dbReference>
<dbReference type="Proteomes" id="UP001652431">
    <property type="component" value="Unassembled WGS sequence"/>
</dbReference>
<dbReference type="Gene3D" id="3.40.140.10">
    <property type="entry name" value="Cytidine Deaminase, domain 2"/>
    <property type="match status" value="1"/>
</dbReference>
<evidence type="ECO:0000313" key="8">
    <source>
        <dbReference type="EMBL" id="MCU6685056.1"/>
    </source>
</evidence>
<dbReference type="InterPro" id="IPR025657">
    <property type="entry name" value="RadC_JAB"/>
</dbReference>